<dbReference type="WBParaSite" id="OFLC_0000231701-mRNA-1">
    <property type="protein sequence ID" value="OFLC_0000231701-mRNA-1"/>
    <property type="gene ID" value="OFLC_0000231701"/>
</dbReference>
<evidence type="ECO:0000256" key="1">
    <source>
        <dbReference type="ARBA" id="ARBA00022837"/>
    </source>
</evidence>
<dbReference type="InterPro" id="IPR002048">
    <property type="entry name" value="EF_hand_dom"/>
</dbReference>
<dbReference type="EMBL" id="UZAJ01001304">
    <property type="protein sequence ID" value="VDO32584.1"/>
    <property type="molecule type" value="Genomic_DNA"/>
</dbReference>
<dbReference type="SMART" id="SM00054">
    <property type="entry name" value="EFh"/>
    <property type="match status" value="1"/>
</dbReference>
<proteinExistence type="predicted"/>
<name>A0A183H4A8_9BILA</name>
<dbReference type="PROSITE" id="PS00018">
    <property type="entry name" value="EF_HAND_1"/>
    <property type="match status" value="1"/>
</dbReference>
<reference evidence="5" key="1">
    <citation type="submission" date="2016-06" db="UniProtKB">
        <authorList>
            <consortium name="WormBaseParasite"/>
        </authorList>
    </citation>
    <scope>IDENTIFICATION</scope>
</reference>
<dbReference type="GO" id="GO:0005509">
    <property type="term" value="F:calcium ion binding"/>
    <property type="evidence" value="ECO:0007669"/>
    <property type="project" value="InterPro"/>
</dbReference>
<dbReference type="InterPro" id="IPR018247">
    <property type="entry name" value="EF_Hand_1_Ca_BS"/>
</dbReference>
<feature type="domain" description="EF-hand" evidence="2">
    <location>
        <begin position="35"/>
        <end position="70"/>
    </location>
</feature>
<evidence type="ECO:0000313" key="4">
    <source>
        <dbReference type="Proteomes" id="UP000267606"/>
    </source>
</evidence>
<protein>
    <submittedName>
        <fullName evidence="5">EF-hand domain-containing protein</fullName>
    </submittedName>
</protein>
<dbReference type="PROSITE" id="PS50222">
    <property type="entry name" value="EF_HAND_2"/>
    <property type="match status" value="1"/>
</dbReference>
<organism evidence="5">
    <name type="scientific">Onchocerca flexuosa</name>
    <dbReference type="NCBI Taxonomy" id="387005"/>
    <lineage>
        <taxon>Eukaryota</taxon>
        <taxon>Metazoa</taxon>
        <taxon>Ecdysozoa</taxon>
        <taxon>Nematoda</taxon>
        <taxon>Chromadorea</taxon>
        <taxon>Rhabditida</taxon>
        <taxon>Spirurina</taxon>
        <taxon>Spiruromorpha</taxon>
        <taxon>Filarioidea</taxon>
        <taxon>Onchocercidae</taxon>
        <taxon>Onchocerca</taxon>
    </lineage>
</organism>
<sequence>MDDIVIDPEKLFDSCDQGRKGYLIPRDLQTVCPELNDDEVDFIFTTLDSDGSGRIDREEFLGGFQNALCHGESHGYPGIKRRVSVVEINRKAIEVPLASDIVYECLTESNEPLVMVFDHLQ</sequence>
<evidence type="ECO:0000313" key="5">
    <source>
        <dbReference type="WBParaSite" id="OFLC_0000231701-mRNA-1"/>
    </source>
</evidence>
<dbReference type="STRING" id="387005.A0A183H4A8"/>
<dbReference type="Gene3D" id="1.10.238.10">
    <property type="entry name" value="EF-hand"/>
    <property type="match status" value="1"/>
</dbReference>
<keyword evidence="1" id="KW-0106">Calcium</keyword>
<reference evidence="3 4" key="2">
    <citation type="submission" date="2018-11" db="EMBL/GenBank/DDBJ databases">
        <authorList>
            <consortium name="Pathogen Informatics"/>
        </authorList>
    </citation>
    <scope>NUCLEOTIDE SEQUENCE [LARGE SCALE GENOMIC DNA]</scope>
</reference>
<evidence type="ECO:0000259" key="2">
    <source>
        <dbReference type="PROSITE" id="PS50222"/>
    </source>
</evidence>
<gene>
    <name evidence="3" type="ORF">OFLC_LOCUS2318</name>
</gene>
<dbReference type="Pfam" id="PF13499">
    <property type="entry name" value="EF-hand_7"/>
    <property type="match status" value="1"/>
</dbReference>
<dbReference type="Proteomes" id="UP000267606">
    <property type="component" value="Unassembled WGS sequence"/>
</dbReference>
<dbReference type="SUPFAM" id="SSF47473">
    <property type="entry name" value="EF-hand"/>
    <property type="match status" value="1"/>
</dbReference>
<keyword evidence="4" id="KW-1185">Reference proteome</keyword>
<evidence type="ECO:0000313" key="3">
    <source>
        <dbReference type="EMBL" id="VDO32584.1"/>
    </source>
</evidence>
<dbReference type="AlphaFoldDB" id="A0A183H4A8"/>
<dbReference type="InterPro" id="IPR011992">
    <property type="entry name" value="EF-hand-dom_pair"/>
</dbReference>
<accession>A0A183H4A8</accession>